<keyword evidence="2" id="KW-0472">Membrane</keyword>
<feature type="compositionally biased region" description="Acidic residues" evidence="1">
    <location>
        <begin position="322"/>
        <end position="339"/>
    </location>
</feature>
<protein>
    <recommendedName>
        <fullName evidence="3">RNase H type-1 domain-containing protein</fullName>
    </recommendedName>
</protein>
<organism evidence="4 5">
    <name type="scientific">Lolium multiflorum</name>
    <name type="common">Italian ryegrass</name>
    <name type="synonym">Lolium perenne subsp. multiflorum</name>
    <dbReference type="NCBI Taxonomy" id="4521"/>
    <lineage>
        <taxon>Eukaryota</taxon>
        <taxon>Viridiplantae</taxon>
        <taxon>Streptophyta</taxon>
        <taxon>Embryophyta</taxon>
        <taxon>Tracheophyta</taxon>
        <taxon>Spermatophyta</taxon>
        <taxon>Magnoliopsida</taxon>
        <taxon>Liliopsida</taxon>
        <taxon>Poales</taxon>
        <taxon>Poaceae</taxon>
        <taxon>BOP clade</taxon>
        <taxon>Pooideae</taxon>
        <taxon>Poodae</taxon>
        <taxon>Poeae</taxon>
        <taxon>Poeae Chloroplast Group 2 (Poeae type)</taxon>
        <taxon>Loliodinae</taxon>
        <taxon>Loliinae</taxon>
        <taxon>Lolium</taxon>
    </lineage>
</organism>
<keyword evidence="5" id="KW-1185">Reference proteome</keyword>
<feature type="domain" description="RNase H type-1" evidence="3">
    <location>
        <begin position="1"/>
        <end position="133"/>
    </location>
</feature>
<dbReference type="PANTHER" id="PTHR48475:SF1">
    <property type="entry name" value="RNASE H TYPE-1 DOMAIN-CONTAINING PROTEIN"/>
    <property type="match status" value="1"/>
</dbReference>
<evidence type="ECO:0000256" key="2">
    <source>
        <dbReference type="SAM" id="Phobius"/>
    </source>
</evidence>
<reference evidence="4" key="1">
    <citation type="submission" date="2023-07" db="EMBL/GenBank/DDBJ databases">
        <title>A chromosome-level genome assembly of Lolium multiflorum.</title>
        <authorList>
            <person name="Chen Y."/>
            <person name="Copetti D."/>
            <person name="Kolliker R."/>
            <person name="Studer B."/>
        </authorList>
    </citation>
    <scope>NUCLEOTIDE SEQUENCE</scope>
    <source>
        <strain evidence="4">02402/16</strain>
        <tissue evidence="4">Leaf</tissue>
    </source>
</reference>
<accession>A0AAD8SDA0</accession>
<dbReference type="Proteomes" id="UP001231189">
    <property type="component" value="Unassembled WGS sequence"/>
</dbReference>
<dbReference type="GO" id="GO:0003676">
    <property type="term" value="F:nucleic acid binding"/>
    <property type="evidence" value="ECO:0007669"/>
    <property type="project" value="InterPro"/>
</dbReference>
<dbReference type="Pfam" id="PF13456">
    <property type="entry name" value="RVT_3"/>
    <property type="match status" value="1"/>
</dbReference>
<dbReference type="GO" id="GO:0004523">
    <property type="term" value="F:RNA-DNA hybrid ribonuclease activity"/>
    <property type="evidence" value="ECO:0007669"/>
    <property type="project" value="InterPro"/>
</dbReference>
<dbReference type="InterPro" id="IPR036397">
    <property type="entry name" value="RNaseH_sf"/>
</dbReference>
<evidence type="ECO:0000256" key="1">
    <source>
        <dbReference type="SAM" id="MobiDB-lite"/>
    </source>
</evidence>
<dbReference type="AlphaFoldDB" id="A0AAD8SDA0"/>
<dbReference type="CDD" id="cd09279">
    <property type="entry name" value="RNase_HI_like"/>
    <property type="match status" value="1"/>
</dbReference>
<evidence type="ECO:0000313" key="4">
    <source>
        <dbReference type="EMBL" id="KAK1650106.1"/>
    </source>
</evidence>
<feature type="region of interest" description="Disordered" evidence="1">
    <location>
        <begin position="322"/>
        <end position="361"/>
    </location>
</feature>
<dbReference type="Gene3D" id="3.30.420.10">
    <property type="entry name" value="Ribonuclease H-like superfamily/Ribonuclease H"/>
    <property type="match status" value="1"/>
</dbReference>
<dbReference type="PROSITE" id="PS50879">
    <property type="entry name" value="RNASE_H_1"/>
    <property type="match status" value="1"/>
</dbReference>
<keyword evidence="2" id="KW-1133">Transmembrane helix</keyword>
<evidence type="ECO:0000313" key="5">
    <source>
        <dbReference type="Proteomes" id="UP001231189"/>
    </source>
</evidence>
<gene>
    <name evidence="4" type="ORF">QYE76_067911</name>
</gene>
<comment type="caution">
    <text evidence="4">The sequence shown here is derived from an EMBL/GenBank/DDBJ whole genome shotgun (WGS) entry which is preliminary data.</text>
</comment>
<dbReference type="InterPro" id="IPR002156">
    <property type="entry name" value="RNaseH_domain"/>
</dbReference>
<feature type="transmembrane region" description="Helical" evidence="2">
    <location>
        <begin position="224"/>
        <end position="242"/>
    </location>
</feature>
<name>A0AAD8SDA0_LOLMU</name>
<sequence length="361" mass="40972">MKPPTTKKELQRLIGKINFVRRFISNLWDELSRSWGWLHTPCTNNVAEYEAIRKGMELLLKLGQKVELFGDSKLVISQLTEEYKCESESLFPLWMQCRELMAQFKYINFNWIPRLQNAEANDLAQMASGYKDVADGTDVQGLRMQYGKWSPNWHGPYRVDQVLKGNAYMLEQLDGVKFPVAINGQHLKKYFPSLLPPVVFIVIDQARAATACWAARRRRCRPPFLPFVGGGVVVLVILFFLFDGGGEFTPEGEVIITLQFSVNEDPEVVLPASGAGHHLTRRGPRVGRLARNRSHSRSSQCLGARLLYASIWSYSGIGSLEEEDWKEAEEEEEEEDMAVEEGFGPMAGAEQRMKKQTAQHG</sequence>
<dbReference type="PANTHER" id="PTHR48475">
    <property type="entry name" value="RIBONUCLEASE H"/>
    <property type="match status" value="1"/>
</dbReference>
<keyword evidence="2" id="KW-0812">Transmembrane</keyword>
<dbReference type="EMBL" id="JAUUTY010000004">
    <property type="protein sequence ID" value="KAK1650106.1"/>
    <property type="molecule type" value="Genomic_DNA"/>
</dbReference>
<proteinExistence type="predicted"/>
<dbReference type="SUPFAM" id="SSF53098">
    <property type="entry name" value="Ribonuclease H-like"/>
    <property type="match status" value="1"/>
</dbReference>
<dbReference type="InterPro" id="IPR012337">
    <property type="entry name" value="RNaseH-like_sf"/>
</dbReference>
<evidence type="ECO:0000259" key="3">
    <source>
        <dbReference type="PROSITE" id="PS50879"/>
    </source>
</evidence>